<keyword evidence="1" id="KW-1133">Transmembrane helix</keyword>
<feature type="transmembrane region" description="Helical" evidence="1">
    <location>
        <begin position="12"/>
        <end position="30"/>
    </location>
</feature>
<dbReference type="RefSeq" id="WP_075755538.1">
    <property type="nucleotide sequence ID" value="NZ_LT608335.1"/>
</dbReference>
<gene>
    <name evidence="2" type="primary">yunB</name>
    <name evidence="2" type="ORF">KL86SPO_30383</name>
</gene>
<organism evidence="2">
    <name type="scientific">uncultured Sporomusa sp</name>
    <dbReference type="NCBI Taxonomy" id="307249"/>
    <lineage>
        <taxon>Bacteria</taxon>
        <taxon>Bacillati</taxon>
        <taxon>Bacillota</taxon>
        <taxon>Negativicutes</taxon>
        <taxon>Selenomonadales</taxon>
        <taxon>Sporomusaceae</taxon>
        <taxon>Sporomusa</taxon>
        <taxon>environmental samples</taxon>
    </lineage>
</organism>
<protein>
    <submittedName>
        <fullName evidence="2">Sporulation protein YunB</fullName>
    </submittedName>
</protein>
<keyword evidence="1" id="KW-0812">Transmembrane</keyword>
<sequence length="233" mass="25890">MRFSVRRRRTIPLFPIALIIAVTIMVFFFWKAETHLKPTLMAIAEARATLIATQAINNVINNRVSLTIDPKTLLNVTLDERGRVVLIQPNTMEFNRLGADTTIKVQEALKEITEEKIRIPIGQVLGSQFLASMGPKITVTIIPVGTVQVKVIDKFEQAGINQTRHMVYLVATTQVRIVVPLVSQSVRVNTQVPIAEYVIVGEVPNTYVQFPFPLEGNIFNGDTDSGNAGLKIN</sequence>
<name>A0A212LRH8_9FIRM</name>
<accession>A0A212LRH8</accession>
<dbReference type="PIRSF" id="PIRSF021383">
    <property type="entry name" value="YunB"/>
    <property type="match status" value="1"/>
</dbReference>
<keyword evidence="1" id="KW-0472">Membrane</keyword>
<evidence type="ECO:0000313" key="2">
    <source>
        <dbReference type="EMBL" id="SCM80205.1"/>
    </source>
</evidence>
<dbReference type="NCBIfam" id="TIGR02832">
    <property type="entry name" value="spo_yunB"/>
    <property type="match status" value="1"/>
</dbReference>
<dbReference type="EMBL" id="FMJE01000003">
    <property type="protein sequence ID" value="SCM80205.1"/>
    <property type="molecule type" value="Genomic_DNA"/>
</dbReference>
<dbReference type="AlphaFoldDB" id="A0A212LRH8"/>
<dbReference type="InterPro" id="IPR014197">
    <property type="entry name" value="Sporulation_prot_YunB"/>
</dbReference>
<evidence type="ECO:0000256" key="1">
    <source>
        <dbReference type="SAM" id="Phobius"/>
    </source>
</evidence>
<dbReference type="Pfam" id="PF09560">
    <property type="entry name" value="Spore_YunB"/>
    <property type="match status" value="1"/>
</dbReference>
<proteinExistence type="predicted"/>
<reference evidence="2" key="1">
    <citation type="submission" date="2016-08" db="EMBL/GenBank/DDBJ databases">
        <authorList>
            <person name="Seilhamer J.J."/>
        </authorList>
    </citation>
    <scope>NUCLEOTIDE SEQUENCE</scope>
    <source>
        <strain evidence="2">86</strain>
    </source>
</reference>